<evidence type="ECO:0000313" key="2">
    <source>
        <dbReference type="Proteomes" id="UP000054270"/>
    </source>
</evidence>
<evidence type="ECO:0000313" key="1">
    <source>
        <dbReference type="EMBL" id="KJA19036.1"/>
    </source>
</evidence>
<dbReference type="Proteomes" id="UP000054270">
    <property type="component" value="Unassembled WGS sequence"/>
</dbReference>
<reference evidence="2" key="1">
    <citation type="submission" date="2014-04" db="EMBL/GenBank/DDBJ databases">
        <title>Evolutionary Origins and Diversification of the Mycorrhizal Mutualists.</title>
        <authorList>
            <consortium name="DOE Joint Genome Institute"/>
            <consortium name="Mycorrhizal Genomics Consortium"/>
            <person name="Kohler A."/>
            <person name="Kuo A."/>
            <person name="Nagy L.G."/>
            <person name="Floudas D."/>
            <person name="Copeland A."/>
            <person name="Barry K.W."/>
            <person name="Cichocki N."/>
            <person name="Veneault-Fourrey C."/>
            <person name="LaButti K."/>
            <person name="Lindquist E.A."/>
            <person name="Lipzen A."/>
            <person name="Lundell T."/>
            <person name="Morin E."/>
            <person name="Murat C."/>
            <person name="Riley R."/>
            <person name="Ohm R."/>
            <person name="Sun H."/>
            <person name="Tunlid A."/>
            <person name="Henrissat B."/>
            <person name="Grigoriev I.V."/>
            <person name="Hibbett D.S."/>
            <person name="Martin F."/>
        </authorList>
    </citation>
    <scope>NUCLEOTIDE SEQUENCE [LARGE SCALE GENOMIC DNA]</scope>
    <source>
        <strain evidence="2">FD-334 SS-4</strain>
    </source>
</reference>
<proteinExistence type="predicted"/>
<name>A0A0D2NQI0_HYPSF</name>
<dbReference type="AlphaFoldDB" id="A0A0D2NQI0"/>
<dbReference type="EMBL" id="KN817582">
    <property type="protein sequence ID" value="KJA19036.1"/>
    <property type="molecule type" value="Genomic_DNA"/>
</dbReference>
<organism evidence="1 2">
    <name type="scientific">Hypholoma sublateritium (strain FD-334 SS-4)</name>
    <dbReference type="NCBI Taxonomy" id="945553"/>
    <lineage>
        <taxon>Eukaryota</taxon>
        <taxon>Fungi</taxon>
        <taxon>Dikarya</taxon>
        <taxon>Basidiomycota</taxon>
        <taxon>Agaricomycotina</taxon>
        <taxon>Agaricomycetes</taxon>
        <taxon>Agaricomycetidae</taxon>
        <taxon>Agaricales</taxon>
        <taxon>Agaricineae</taxon>
        <taxon>Strophariaceae</taxon>
        <taxon>Hypholoma</taxon>
    </lineage>
</organism>
<keyword evidence="2" id="KW-1185">Reference proteome</keyword>
<protein>
    <submittedName>
        <fullName evidence="1">Uncharacterized protein</fullName>
    </submittedName>
</protein>
<accession>A0A0D2NQI0</accession>
<sequence>MSSQPGPAPCTCHGQRPPHSRPAFYRWPIFHSGQAPQEMLTGRAAWDAVGTVRRESRPRFCETSATPEDDAITPVRATNLRHTYLVEQDLLLALYMPLEYCPLYGHVDTAYISPTSGARSPPNPASIAIADNAAQDSVTRLGDSRAVKRRLWPSKTSPLLYTLLKHYTRFIIDFGEYTSSGAAAARGA</sequence>
<gene>
    <name evidence="1" type="ORF">HYPSUDRAFT_909407</name>
</gene>